<accession>A0A2M7WWQ8</accession>
<dbReference type="EMBL" id="PFXB01000097">
    <property type="protein sequence ID" value="PJA37420.1"/>
    <property type="molecule type" value="Genomic_DNA"/>
</dbReference>
<evidence type="ECO:0000313" key="1">
    <source>
        <dbReference type="EMBL" id="PJA37420.1"/>
    </source>
</evidence>
<gene>
    <name evidence="1" type="ORF">CO181_03595</name>
</gene>
<dbReference type="AlphaFoldDB" id="A0A2M7WWQ8"/>
<evidence type="ECO:0000313" key="2">
    <source>
        <dbReference type="Proteomes" id="UP000230538"/>
    </source>
</evidence>
<dbReference type="Proteomes" id="UP000230538">
    <property type="component" value="Unassembled WGS sequence"/>
</dbReference>
<proteinExistence type="predicted"/>
<reference evidence="2" key="1">
    <citation type="submission" date="2017-09" db="EMBL/GenBank/DDBJ databases">
        <title>Depth-based differentiation of microbial function through sediment-hosted aquifers and enrichment of novel symbionts in the deep terrestrial subsurface.</title>
        <authorList>
            <person name="Probst A.J."/>
            <person name="Ladd B."/>
            <person name="Jarett J.K."/>
            <person name="Geller-Mcgrath D.E."/>
            <person name="Sieber C.M.K."/>
            <person name="Emerson J.B."/>
            <person name="Anantharaman K."/>
            <person name="Thomas B.C."/>
            <person name="Malmstrom R."/>
            <person name="Stieglmeier M."/>
            <person name="Klingl A."/>
            <person name="Woyke T."/>
            <person name="Ryan C.M."/>
            <person name="Banfield J.F."/>
        </authorList>
    </citation>
    <scope>NUCLEOTIDE SEQUENCE [LARGE SCALE GENOMIC DNA]</scope>
</reference>
<name>A0A2M7WWQ8_UNCKA</name>
<comment type="caution">
    <text evidence="1">The sequence shown here is derived from an EMBL/GenBank/DDBJ whole genome shotgun (WGS) entry which is preliminary data.</text>
</comment>
<sequence>MSSINTVSNKGIFNLAKRLFCCEEFFEQLQDSDSKYSQLLDELTLMFILENLESKRRKRFLELLGDTELSPGDIPILFASRNIEDFKKRLYQFLKKSITKIGQNFCKP</sequence>
<protein>
    <submittedName>
        <fullName evidence="1">Uncharacterized protein</fullName>
    </submittedName>
</protein>
<organism evidence="1 2">
    <name type="scientific">candidate division WWE3 bacterium CG_4_9_14_3_um_filter_43_9</name>
    <dbReference type="NCBI Taxonomy" id="1975082"/>
    <lineage>
        <taxon>Bacteria</taxon>
        <taxon>Katanobacteria</taxon>
    </lineage>
</organism>